<proteinExistence type="predicted"/>
<dbReference type="EMBL" id="FNZE01000011">
    <property type="protein sequence ID" value="SEJ58406.1"/>
    <property type="molecule type" value="Genomic_DNA"/>
</dbReference>
<name>A0A1H7A0H7_9PSED</name>
<organism evidence="3 4">
    <name type="scientific">Pseudomonas linyingensis</name>
    <dbReference type="NCBI Taxonomy" id="915471"/>
    <lineage>
        <taxon>Bacteria</taxon>
        <taxon>Pseudomonadati</taxon>
        <taxon>Pseudomonadota</taxon>
        <taxon>Gammaproteobacteria</taxon>
        <taxon>Pseudomonadales</taxon>
        <taxon>Pseudomonadaceae</taxon>
        <taxon>Pseudomonas</taxon>
    </lineage>
</organism>
<keyword evidence="4" id="KW-1185">Reference proteome</keyword>
<accession>A0A1H7A0H7</accession>
<protein>
    <submittedName>
        <fullName evidence="3">Replication region DNA-binding N-term</fullName>
    </submittedName>
</protein>
<keyword evidence="3" id="KW-0238">DNA-binding</keyword>
<evidence type="ECO:0000256" key="1">
    <source>
        <dbReference type="SAM" id="Coils"/>
    </source>
</evidence>
<dbReference type="AlphaFoldDB" id="A0A1H7A0H7"/>
<dbReference type="STRING" id="915471.SAMN05216201_11195"/>
<dbReference type="OrthoDB" id="7015148at2"/>
<gene>
    <name evidence="3" type="ORF">SAMN05216201_11195</name>
</gene>
<feature type="domain" description="KfrA N-terminal DNA-binding" evidence="2">
    <location>
        <begin position="8"/>
        <end position="117"/>
    </location>
</feature>
<dbReference type="RefSeq" id="WP_090312060.1">
    <property type="nucleotide sequence ID" value="NZ_FNZE01000011.1"/>
</dbReference>
<dbReference type="Proteomes" id="UP000242930">
    <property type="component" value="Unassembled WGS sequence"/>
</dbReference>
<evidence type="ECO:0000259" key="2">
    <source>
        <dbReference type="Pfam" id="PF11740"/>
    </source>
</evidence>
<feature type="coiled-coil region" evidence="1">
    <location>
        <begin position="125"/>
        <end position="339"/>
    </location>
</feature>
<dbReference type="InterPro" id="IPR021104">
    <property type="entry name" value="KfrA_DNA-bd_N"/>
</dbReference>
<keyword evidence="1" id="KW-0175">Coiled coil</keyword>
<sequence length="350" mass="39834">MARGGINKALVQRARQALLARGEHPSIDAVRAELGNTGSKTTIHRYLKELDENDPRQTGGQQLSAELGDLVARLAERLREEAESELRAAQEVFATERTSLAQQAEQDRIRIGEIEQRCAGLDQTLAAEQAAHQQLRDNAQQMLVELARLDQLQRDQQVRLDERAAQIRSLEEKHQHAREALEHYRTSAKEQREQEQRRHEGQIQQLQVELRQGQQTLIIKQEEVLQLNRDNERLLGEARSVQRERSTLQEQLARQSQEQAGLQVQLTRLETLNTSLLEQLNRAEAAQVELRGQLEDARTRRDEQAREHQQAEQALHIALARAQAELQLLRAASTEALKTAPPAETPTTDD</sequence>
<dbReference type="GO" id="GO:0003677">
    <property type="term" value="F:DNA binding"/>
    <property type="evidence" value="ECO:0007669"/>
    <property type="project" value="UniProtKB-KW"/>
</dbReference>
<evidence type="ECO:0000313" key="3">
    <source>
        <dbReference type="EMBL" id="SEJ58406.1"/>
    </source>
</evidence>
<dbReference type="Pfam" id="PF11740">
    <property type="entry name" value="KfrA_N"/>
    <property type="match status" value="1"/>
</dbReference>
<reference evidence="4" key="1">
    <citation type="submission" date="2016-10" db="EMBL/GenBank/DDBJ databases">
        <authorList>
            <person name="Varghese N."/>
            <person name="Submissions S."/>
        </authorList>
    </citation>
    <scope>NUCLEOTIDE SEQUENCE [LARGE SCALE GENOMIC DNA]</scope>
    <source>
        <strain evidence="4">LMG 25967</strain>
    </source>
</reference>
<evidence type="ECO:0000313" key="4">
    <source>
        <dbReference type="Proteomes" id="UP000242930"/>
    </source>
</evidence>